<evidence type="ECO:0000256" key="1">
    <source>
        <dbReference type="ARBA" id="ARBA00010088"/>
    </source>
</evidence>
<organism evidence="6 7">
    <name type="scientific">Stachybotrys chartarum (strain CBS 109288 / IBT 7711)</name>
    <name type="common">Toxic black mold</name>
    <name type="synonym">Stilbospora chartarum</name>
    <dbReference type="NCBI Taxonomy" id="1280523"/>
    <lineage>
        <taxon>Eukaryota</taxon>
        <taxon>Fungi</taxon>
        <taxon>Dikarya</taxon>
        <taxon>Ascomycota</taxon>
        <taxon>Pezizomycotina</taxon>
        <taxon>Sordariomycetes</taxon>
        <taxon>Hypocreomycetidae</taxon>
        <taxon>Hypocreales</taxon>
        <taxon>Stachybotryaceae</taxon>
        <taxon>Stachybotrys</taxon>
    </lineage>
</organism>
<evidence type="ECO:0000313" key="7">
    <source>
        <dbReference type="Proteomes" id="UP000028045"/>
    </source>
</evidence>
<accession>A0A084B8M5</accession>
<dbReference type="EMBL" id="KL647710">
    <property type="protein sequence ID" value="KEY73904.1"/>
    <property type="molecule type" value="Genomic_DNA"/>
</dbReference>
<dbReference type="InterPro" id="IPR013595">
    <property type="entry name" value="Pept_S33_TAP-like_C"/>
</dbReference>
<evidence type="ECO:0008006" key="8">
    <source>
        <dbReference type="Google" id="ProtNLM"/>
    </source>
</evidence>
<comment type="similarity">
    <text evidence="1">Belongs to the peptidase S33 family.</text>
</comment>
<sequence>MHAFLSVAWVLVAITVVHAAQCGRIQWGPCEAALTSLTNGTIECATLPVPLDYTQPNSSSVLNLELLRVPAATESQGSIILNFGGPGVVNRRTFAGAATDLPPLISLTHDLVTFDSRGTGNTLPFRCFESPEEQAQITAQEPDIWETLTLPTVWSNASNVEIGRRWAAGTAIAERCFEVSEDIGDLLGTAFVARDIMQVVEALDEDGMLRYWGQSYGTALGATVAAMFPDKIDRMVIDGVLNPREYFNTFEFERLASADSAFTAFFEGCVSRPDNCALVVSNVTNTTAEDLEHRVWDLIYHIRFNPIAFDGRLIDYQFLKFGILSSLYNQASFPALAAGFAALLAGDLAGFVRVWDPIIADFPGTANEQLAAIACSDRSARASSLEELMPVVERKYALSQVFGDLLPALDTVCAQWKFQAKERYEGTFEKETNFPILVIGNFADAQTPLVSAQNVSQGFSNSVLLQLNGVGHTSFAHISGCVINATLTYFENGTLPEPDTVCEPEAPLFAVPFTEASAVGATLKMH</sequence>
<name>A0A084B8M5_STACB</name>
<dbReference type="InterPro" id="IPR000073">
    <property type="entry name" value="AB_hydrolase_1"/>
</dbReference>
<evidence type="ECO:0000256" key="3">
    <source>
        <dbReference type="SAM" id="SignalP"/>
    </source>
</evidence>
<protein>
    <recommendedName>
        <fullName evidence="8">Peptidase S33 tripeptidyl aminopeptidase-like C-terminal domain-containing protein</fullName>
    </recommendedName>
</protein>
<proteinExistence type="inferred from homology"/>
<keyword evidence="7" id="KW-1185">Reference proteome</keyword>
<dbReference type="HOGENOM" id="CLU_013364_5_0_1"/>
<dbReference type="InterPro" id="IPR029058">
    <property type="entry name" value="AB_hydrolase_fold"/>
</dbReference>
<gene>
    <name evidence="6" type="ORF">S7711_06110</name>
</gene>
<dbReference type="SUPFAM" id="SSF53474">
    <property type="entry name" value="alpha/beta-Hydrolases"/>
    <property type="match status" value="1"/>
</dbReference>
<dbReference type="GO" id="GO:0016787">
    <property type="term" value="F:hydrolase activity"/>
    <property type="evidence" value="ECO:0007669"/>
    <property type="project" value="UniProtKB-KW"/>
</dbReference>
<feature type="domain" description="Peptidase S33 tripeptidyl aminopeptidase-like C-terminal" evidence="5">
    <location>
        <begin position="402"/>
        <end position="502"/>
    </location>
</feature>
<dbReference type="Proteomes" id="UP000028045">
    <property type="component" value="Unassembled WGS sequence"/>
</dbReference>
<feature type="domain" description="AB hydrolase-1" evidence="4">
    <location>
        <begin position="79"/>
        <end position="242"/>
    </location>
</feature>
<evidence type="ECO:0000259" key="5">
    <source>
        <dbReference type="Pfam" id="PF08386"/>
    </source>
</evidence>
<dbReference type="Pfam" id="PF00561">
    <property type="entry name" value="Abhydrolase_1"/>
    <property type="match status" value="1"/>
</dbReference>
<evidence type="ECO:0000256" key="2">
    <source>
        <dbReference type="ARBA" id="ARBA00022801"/>
    </source>
</evidence>
<keyword evidence="3" id="KW-0732">Signal</keyword>
<dbReference type="PANTHER" id="PTHR43248:SF25">
    <property type="entry name" value="AB HYDROLASE-1 DOMAIN-CONTAINING PROTEIN-RELATED"/>
    <property type="match status" value="1"/>
</dbReference>
<keyword evidence="2" id="KW-0378">Hydrolase</keyword>
<dbReference type="Pfam" id="PF08386">
    <property type="entry name" value="Abhydrolase_4"/>
    <property type="match status" value="1"/>
</dbReference>
<feature type="chain" id="PRO_5001771803" description="Peptidase S33 tripeptidyl aminopeptidase-like C-terminal domain-containing protein" evidence="3">
    <location>
        <begin position="20"/>
        <end position="526"/>
    </location>
</feature>
<dbReference type="AlphaFoldDB" id="A0A084B8M5"/>
<dbReference type="OrthoDB" id="425534at2759"/>
<evidence type="ECO:0000259" key="4">
    <source>
        <dbReference type="Pfam" id="PF00561"/>
    </source>
</evidence>
<dbReference type="Gene3D" id="3.40.50.1820">
    <property type="entry name" value="alpha/beta hydrolase"/>
    <property type="match status" value="1"/>
</dbReference>
<evidence type="ECO:0000313" key="6">
    <source>
        <dbReference type="EMBL" id="KEY73904.1"/>
    </source>
</evidence>
<feature type="signal peptide" evidence="3">
    <location>
        <begin position="1"/>
        <end position="19"/>
    </location>
</feature>
<dbReference type="InterPro" id="IPR051601">
    <property type="entry name" value="Serine_prot/Carboxylest_S33"/>
</dbReference>
<reference evidence="6 7" key="1">
    <citation type="journal article" date="2014" name="BMC Genomics">
        <title>Comparative genome sequencing reveals chemotype-specific gene clusters in the toxigenic black mold Stachybotrys.</title>
        <authorList>
            <person name="Semeiks J."/>
            <person name="Borek D."/>
            <person name="Otwinowski Z."/>
            <person name="Grishin N.V."/>
        </authorList>
    </citation>
    <scope>NUCLEOTIDE SEQUENCE [LARGE SCALE GENOMIC DNA]</scope>
    <source>
        <strain evidence="7">CBS 109288 / IBT 7711</strain>
    </source>
</reference>
<dbReference type="PANTHER" id="PTHR43248">
    <property type="entry name" value="2-SUCCINYL-6-HYDROXY-2,4-CYCLOHEXADIENE-1-CARBOXYLATE SYNTHASE"/>
    <property type="match status" value="1"/>
</dbReference>